<reference evidence="8" key="2">
    <citation type="submission" date="2014-07" db="EMBL/GenBank/DDBJ databases">
        <authorList>
            <person name="Hull J."/>
        </authorList>
    </citation>
    <scope>NUCLEOTIDE SEQUENCE</scope>
</reference>
<dbReference type="EMBL" id="GBHO01012730">
    <property type="protein sequence ID" value="JAG30874.1"/>
    <property type="molecule type" value="Transcribed_RNA"/>
</dbReference>
<dbReference type="PROSITE" id="PS00446">
    <property type="entry name" value="RNA_POL_D_30KD"/>
    <property type="match status" value="1"/>
</dbReference>
<keyword evidence="4" id="KW-0804">Transcription</keyword>
<evidence type="ECO:0000256" key="4">
    <source>
        <dbReference type="ARBA" id="ARBA00023163"/>
    </source>
</evidence>
<evidence type="ECO:0000313" key="9">
    <source>
        <dbReference type="EMBL" id="JAQ05035.1"/>
    </source>
</evidence>
<dbReference type="GO" id="GO:0005666">
    <property type="term" value="C:RNA polymerase III complex"/>
    <property type="evidence" value="ECO:0007669"/>
    <property type="project" value="TreeGrafter"/>
</dbReference>
<keyword evidence="5" id="KW-0539">Nucleus</keyword>
<feature type="domain" description="DNA-directed RNA polymerase RpoA/D/Rpb3-type" evidence="7">
    <location>
        <begin position="10"/>
        <end position="301"/>
    </location>
</feature>
<dbReference type="GO" id="GO:0046983">
    <property type="term" value="F:protein dimerization activity"/>
    <property type="evidence" value="ECO:0007669"/>
    <property type="project" value="InterPro"/>
</dbReference>
<dbReference type="Gene3D" id="2.170.120.12">
    <property type="entry name" value="DNA-directed RNA polymerase, insert domain"/>
    <property type="match status" value="1"/>
</dbReference>
<dbReference type="GO" id="GO:0003899">
    <property type="term" value="F:DNA-directed RNA polymerase activity"/>
    <property type="evidence" value="ECO:0007669"/>
    <property type="project" value="InterPro"/>
</dbReference>
<dbReference type="GO" id="GO:0006351">
    <property type="term" value="P:DNA-templated transcription"/>
    <property type="evidence" value="ECO:0007669"/>
    <property type="project" value="InterPro"/>
</dbReference>
<evidence type="ECO:0000256" key="5">
    <source>
        <dbReference type="ARBA" id="ARBA00023242"/>
    </source>
</evidence>
<protein>
    <recommendedName>
        <fullName evidence="2">DNA-directed RNA polymerases I and III subunit RPAC1</fullName>
    </recommendedName>
</protein>
<dbReference type="InterPro" id="IPR001514">
    <property type="entry name" value="DNA-dir_RNA_pol_30-40kDasu_CS"/>
</dbReference>
<dbReference type="NCBIfam" id="NF001988">
    <property type="entry name" value="PRK00783.1"/>
    <property type="match status" value="1"/>
</dbReference>
<sequence length="317" mass="35804">MKVQRLTDEVLEIDIKGIDAPIANALRRIMLTDVPTLAIEKVILFQNTSIIQDEVLAHRLGLVPIVADPNEFASIEYDSTNTAVSEPDEYNTTVMTLQITCSVNPNASLAAPPHIAYKNDTVYTRHLVWVPQGDQEKRLRTPIRPVHDDIVIAKLRPGQCIEAELHLQKGTGRQHAKWSPCATVYYRQMPHIEIVEPFTGSEADRLVKLCPMGVFDVEDITSMVDTAPANSQKTAFVARPRDCTLCRECVRDPNDEPRIRLLRHRDYFLFTVESSGSLPPEQIFRRALQEFEAKAKEIESSMDIPRYVTPICAEDAE</sequence>
<dbReference type="SUPFAM" id="SSF55257">
    <property type="entry name" value="RBP11-like subunits of RNA polymerase"/>
    <property type="match status" value="1"/>
</dbReference>
<accession>A0A0A9YFB5</accession>
<dbReference type="Pfam" id="PF01193">
    <property type="entry name" value="RNA_pol_L"/>
    <property type="match status" value="1"/>
</dbReference>
<dbReference type="InterPro" id="IPR050518">
    <property type="entry name" value="Rpo3/RPB3_RNA_Pol_subunit"/>
</dbReference>
<dbReference type="Pfam" id="PF01000">
    <property type="entry name" value="RNA_pol_A_bac"/>
    <property type="match status" value="1"/>
</dbReference>
<evidence type="ECO:0000256" key="2">
    <source>
        <dbReference type="ARBA" id="ARBA00022083"/>
    </source>
</evidence>
<dbReference type="CDD" id="cd07032">
    <property type="entry name" value="RNAP_I_II_AC40"/>
    <property type="match status" value="1"/>
</dbReference>
<gene>
    <name evidence="8" type="primary">Polr1c</name>
    <name evidence="10" type="synonym">Polr1c_0</name>
    <name evidence="9" type="synonym">Polr1c_2</name>
    <name evidence="8" type="ORF">CM83_99179</name>
    <name evidence="10" type="ORF">g.15239</name>
    <name evidence="9" type="ORF">g.15245</name>
</gene>
<dbReference type="GO" id="GO:0003677">
    <property type="term" value="F:DNA binding"/>
    <property type="evidence" value="ECO:0007669"/>
    <property type="project" value="InterPro"/>
</dbReference>
<evidence type="ECO:0000256" key="1">
    <source>
        <dbReference type="ARBA" id="ARBA00004123"/>
    </source>
</evidence>
<organism evidence="8">
    <name type="scientific">Lygus hesperus</name>
    <name type="common">Western plant bug</name>
    <dbReference type="NCBI Taxonomy" id="30085"/>
    <lineage>
        <taxon>Eukaryota</taxon>
        <taxon>Metazoa</taxon>
        <taxon>Ecdysozoa</taxon>
        <taxon>Arthropoda</taxon>
        <taxon>Hexapoda</taxon>
        <taxon>Insecta</taxon>
        <taxon>Pterygota</taxon>
        <taxon>Neoptera</taxon>
        <taxon>Paraneoptera</taxon>
        <taxon>Hemiptera</taxon>
        <taxon>Heteroptera</taxon>
        <taxon>Panheteroptera</taxon>
        <taxon>Cimicomorpha</taxon>
        <taxon>Miridae</taxon>
        <taxon>Mirini</taxon>
        <taxon>Lygus</taxon>
    </lineage>
</organism>
<dbReference type="InterPro" id="IPR036643">
    <property type="entry name" value="RNApol_insert_sf"/>
</dbReference>
<dbReference type="AlphaFoldDB" id="A0A0A9YFB5"/>
<dbReference type="SMART" id="SM00662">
    <property type="entry name" value="RPOLD"/>
    <property type="match status" value="1"/>
</dbReference>
<proteinExistence type="inferred from homology"/>
<evidence type="ECO:0000259" key="7">
    <source>
        <dbReference type="SMART" id="SM00662"/>
    </source>
</evidence>
<dbReference type="HAMAP" id="MF_00320">
    <property type="entry name" value="RNApol_arch_Rpo3"/>
    <property type="match status" value="1"/>
</dbReference>
<reference evidence="9" key="3">
    <citation type="journal article" date="2016" name="Gigascience">
        <title>De novo construction of an expanded transcriptome assembly for the western tarnished plant bug, Lygus hesperus.</title>
        <authorList>
            <person name="Tassone E.E."/>
            <person name="Geib S.M."/>
            <person name="Hall B."/>
            <person name="Fabrick J.A."/>
            <person name="Brent C.S."/>
            <person name="Hull J.J."/>
        </authorList>
    </citation>
    <scope>NUCLEOTIDE SEQUENCE</scope>
</reference>
<dbReference type="InterPro" id="IPR011263">
    <property type="entry name" value="DNA-dir_RNA_pol_RpoA/D/Rpb3"/>
</dbReference>
<dbReference type="InterPro" id="IPR033901">
    <property type="entry name" value="RNAPI/III_AC40"/>
</dbReference>
<dbReference type="EMBL" id="GDHC01002057">
    <property type="protein sequence ID" value="JAQ16572.1"/>
    <property type="molecule type" value="Transcribed_RNA"/>
</dbReference>
<evidence type="ECO:0000313" key="8">
    <source>
        <dbReference type="EMBL" id="JAG30874.1"/>
    </source>
</evidence>
<dbReference type="InterPro" id="IPR011262">
    <property type="entry name" value="DNA-dir_RNA_pol_insert"/>
</dbReference>
<evidence type="ECO:0000256" key="3">
    <source>
        <dbReference type="ARBA" id="ARBA00022478"/>
    </source>
</evidence>
<keyword evidence="3 8" id="KW-0240">DNA-directed RNA polymerase</keyword>
<name>A0A0A9YFB5_LYGHE</name>
<evidence type="ECO:0000256" key="6">
    <source>
        <dbReference type="ARBA" id="ARBA00025804"/>
    </source>
</evidence>
<evidence type="ECO:0000313" key="10">
    <source>
        <dbReference type="EMBL" id="JAQ16572.1"/>
    </source>
</evidence>
<reference evidence="8" key="1">
    <citation type="journal article" date="2014" name="PLoS ONE">
        <title>Transcriptome-Based Identification of ABC Transporters in the Western Tarnished Plant Bug Lygus hesperus.</title>
        <authorList>
            <person name="Hull J.J."/>
            <person name="Chaney K."/>
            <person name="Geib S.M."/>
            <person name="Fabrick J.A."/>
            <person name="Brent C.S."/>
            <person name="Walsh D."/>
            <person name="Lavine L.C."/>
        </authorList>
    </citation>
    <scope>NUCLEOTIDE SEQUENCE</scope>
</reference>
<dbReference type="Gene3D" id="3.30.1360.10">
    <property type="entry name" value="RNA polymerase, RBP11-like subunit"/>
    <property type="match status" value="1"/>
</dbReference>
<comment type="similarity">
    <text evidence="6">Belongs to the archaeal Rpo3/eukaryotic RPB3 RNA polymerase subunit family.</text>
</comment>
<dbReference type="FunFam" id="2.170.120.12:FF:000003">
    <property type="entry name" value="Dna-directed rna polymerases i and iii subunit"/>
    <property type="match status" value="1"/>
</dbReference>
<dbReference type="PANTHER" id="PTHR11800">
    <property type="entry name" value="DNA-DIRECTED RNA POLYMERASE"/>
    <property type="match status" value="1"/>
</dbReference>
<dbReference type="EMBL" id="GDHC01013594">
    <property type="protein sequence ID" value="JAQ05035.1"/>
    <property type="molecule type" value="Transcribed_RNA"/>
</dbReference>
<dbReference type="InterPro" id="IPR036603">
    <property type="entry name" value="RBP11-like"/>
</dbReference>
<dbReference type="GO" id="GO:0005736">
    <property type="term" value="C:RNA polymerase I complex"/>
    <property type="evidence" value="ECO:0007669"/>
    <property type="project" value="TreeGrafter"/>
</dbReference>
<comment type="subcellular location">
    <subcellularLocation>
        <location evidence="1">Nucleus</location>
    </subcellularLocation>
</comment>
<dbReference type="InterPro" id="IPR022842">
    <property type="entry name" value="RNAP_Rpo3/Rpb3/RPAC1"/>
</dbReference>
<dbReference type="SUPFAM" id="SSF56553">
    <property type="entry name" value="Insert subdomain of RNA polymerase alpha subunit"/>
    <property type="match status" value="1"/>
</dbReference>
<dbReference type="PANTHER" id="PTHR11800:SF13">
    <property type="entry name" value="DNA-DIRECTED RNA POLYMERASES I AND III SUBUNIT RPAC1"/>
    <property type="match status" value="1"/>
</dbReference>